<feature type="non-terminal residue" evidence="3">
    <location>
        <position position="1"/>
    </location>
</feature>
<dbReference type="InterPro" id="IPR058980">
    <property type="entry name" value="Glyco_transf_N"/>
</dbReference>
<dbReference type="Gene3D" id="3.40.50.2000">
    <property type="entry name" value="Glycogen Phosphorylase B"/>
    <property type="match status" value="1"/>
</dbReference>
<dbReference type="GO" id="GO:0080044">
    <property type="term" value="F:quercetin 7-O-glucosyltransferase activity"/>
    <property type="evidence" value="ECO:0007669"/>
    <property type="project" value="TreeGrafter"/>
</dbReference>
<dbReference type="EMBL" id="QJKJ01011023">
    <property type="protein sequence ID" value="RDX72185.1"/>
    <property type="molecule type" value="Genomic_DNA"/>
</dbReference>
<dbReference type="Pfam" id="PF26168">
    <property type="entry name" value="Glyco_transf_N"/>
    <property type="match status" value="1"/>
</dbReference>
<keyword evidence="4" id="KW-1185">Reference proteome</keyword>
<reference evidence="3" key="1">
    <citation type="submission" date="2018-05" db="EMBL/GenBank/DDBJ databases">
        <title>Draft genome of Mucuna pruriens seed.</title>
        <authorList>
            <person name="Nnadi N.E."/>
            <person name="Vos R."/>
            <person name="Hasami M.H."/>
            <person name="Devisetty U.K."/>
            <person name="Aguiy J.C."/>
        </authorList>
    </citation>
    <scope>NUCLEOTIDE SEQUENCE [LARGE SCALE GENOMIC DNA]</scope>
    <source>
        <strain evidence="3">JCA_2017</strain>
    </source>
</reference>
<comment type="similarity">
    <text evidence="1">Belongs to the UDP-glycosyltransferase family.</text>
</comment>
<comment type="caution">
    <text evidence="3">The sequence shown here is derived from an EMBL/GenBank/DDBJ whole genome shotgun (WGS) entry which is preliminary data.</text>
</comment>
<dbReference type="PANTHER" id="PTHR11926:SF774">
    <property type="entry name" value="UDP-GLYCOSYLTRANSFERASE 85A1-RELATED"/>
    <property type="match status" value="1"/>
</dbReference>
<evidence type="ECO:0000259" key="2">
    <source>
        <dbReference type="Pfam" id="PF26168"/>
    </source>
</evidence>
<evidence type="ECO:0000313" key="4">
    <source>
        <dbReference type="Proteomes" id="UP000257109"/>
    </source>
</evidence>
<name>A0A371F1K3_MUCPR</name>
<dbReference type="OrthoDB" id="1422682at2759"/>
<dbReference type="GO" id="GO:0080043">
    <property type="term" value="F:quercetin 3-O-glucosyltransferase activity"/>
    <property type="evidence" value="ECO:0007669"/>
    <property type="project" value="TreeGrafter"/>
</dbReference>
<organism evidence="3 4">
    <name type="scientific">Mucuna pruriens</name>
    <name type="common">Velvet bean</name>
    <name type="synonym">Dolichos pruriens</name>
    <dbReference type="NCBI Taxonomy" id="157652"/>
    <lineage>
        <taxon>Eukaryota</taxon>
        <taxon>Viridiplantae</taxon>
        <taxon>Streptophyta</taxon>
        <taxon>Embryophyta</taxon>
        <taxon>Tracheophyta</taxon>
        <taxon>Spermatophyta</taxon>
        <taxon>Magnoliopsida</taxon>
        <taxon>eudicotyledons</taxon>
        <taxon>Gunneridae</taxon>
        <taxon>Pentapetalae</taxon>
        <taxon>rosids</taxon>
        <taxon>fabids</taxon>
        <taxon>Fabales</taxon>
        <taxon>Fabaceae</taxon>
        <taxon>Papilionoideae</taxon>
        <taxon>50 kb inversion clade</taxon>
        <taxon>NPAAA clade</taxon>
        <taxon>indigoferoid/millettioid clade</taxon>
        <taxon>Phaseoleae</taxon>
        <taxon>Mucuna</taxon>
    </lineage>
</organism>
<feature type="domain" description="Glycosyltransferase N-terminal" evidence="2">
    <location>
        <begin position="9"/>
        <end position="128"/>
    </location>
</feature>
<dbReference type="SUPFAM" id="SSF53756">
    <property type="entry name" value="UDP-Glycosyltransferase/glycogen phosphorylase"/>
    <property type="match status" value="1"/>
</dbReference>
<evidence type="ECO:0000256" key="1">
    <source>
        <dbReference type="ARBA" id="ARBA00009995"/>
    </source>
</evidence>
<dbReference type="AlphaFoldDB" id="A0A371F1K3"/>
<accession>A0A371F1K3</accession>
<sequence>MEHSSVPHILALPFPAEGHIKPMFNLAKLLSHKGHRITFVNTHHNHNRLLHFTDLASFKTQFPDFHFAAITDGAPDDHPRNDFSVIISPTSRSKVAKEFRELLSGFVEKPSCVVADGMMSTIALDVAQDLGIPLITFRTYSATATWVSIHVSKIIQEGVMNLQHQG</sequence>
<proteinExistence type="inferred from homology"/>
<evidence type="ECO:0000313" key="3">
    <source>
        <dbReference type="EMBL" id="RDX72185.1"/>
    </source>
</evidence>
<dbReference type="Proteomes" id="UP000257109">
    <property type="component" value="Unassembled WGS sequence"/>
</dbReference>
<protein>
    <submittedName>
        <fullName evidence="3">UDP-glycosyltransferase 85A1</fullName>
    </submittedName>
</protein>
<dbReference type="STRING" id="157652.A0A371F1K3"/>
<gene>
    <name evidence="3" type="primary">UGT85A1</name>
    <name evidence="3" type="ORF">CR513_48366</name>
</gene>
<dbReference type="PANTHER" id="PTHR11926">
    <property type="entry name" value="GLUCOSYL/GLUCURONOSYL TRANSFERASES"/>
    <property type="match status" value="1"/>
</dbReference>